<dbReference type="InterPro" id="IPR002921">
    <property type="entry name" value="Fungal_lipase-type"/>
</dbReference>
<reference evidence="2 3" key="1">
    <citation type="journal article" date="2017" name="Environ. Microbiol.">
        <title>Decay of the glycolytic pathway and adaptation to intranuclear parasitism within Enterocytozoonidae microsporidia.</title>
        <authorList>
            <person name="Wiredu Boakye D."/>
            <person name="Jaroenlak P."/>
            <person name="Prachumwat A."/>
            <person name="Williams T.A."/>
            <person name="Bateman K.S."/>
            <person name="Itsathitphaisarn O."/>
            <person name="Sritunyalucksana K."/>
            <person name="Paszkiewicz K.H."/>
            <person name="Moore K.A."/>
            <person name="Stentiford G.D."/>
            <person name="Williams B.A."/>
        </authorList>
    </citation>
    <scope>NUCLEOTIDE SEQUENCE [LARGE SCALE GENOMIC DNA]</scope>
    <source>
        <strain evidence="2 3">GB1</strain>
    </source>
</reference>
<keyword evidence="3" id="KW-1185">Reference proteome</keyword>
<protein>
    <recommendedName>
        <fullName evidence="1">Fungal lipase-type domain-containing protein</fullName>
    </recommendedName>
</protein>
<dbReference type="InterPro" id="IPR051218">
    <property type="entry name" value="Sec_MonoDiacylglyc_Lipase"/>
</dbReference>
<organism evidence="2 3">
    <name type="scientific">Enterospora canceri</name>
    <dbReference type="NCBI Taxonomy" id="1081671"/>
    <lineage>
        <taxon>Eukaryota</taxon>
        <taxon>Fungi</taxon>
        <taxon>Fungi incertae sedis</taxon>
        <taxon>Microsporidia</taxon>
        <taxon>Enterocytozoonidae</taxon>
        <taxon>Enterospora</taxon>
    </lineage>
</organism>
<gene>
    <name evidence="2" type="ORF">ECANGB1_1641</name>
</gene>
<evidence type="ECO:0000313" key="2">
    <source>
        <dbReference type="EMBL" id="ORD94963.1"/>
    </source>
</evidence>
<dbReference type="OrthoDB" id="438440at2759"/>
<dbReference type="InterPro" id="IPR029058">
    <property type="entry name" value="AB_hydrolase_fold"/>
</dbReference>
<dbReference type="PANTHER" id="PTHR45856:SF24">
    <property type="entry name" value="FUNGAL LIPASE-LIKE DOMAIN-CONTAINING PROTEIN"/>
    <property type="match status" value="1"/>
</dbReference>
<dbReference type="SUPFAM" id="SSF53474">
    <property type="entry name" value="alpha/beta-Hydrolases"/>
    <property type="match status" value="1"/>
</dbReference>
<proteinExistence type="predicted"/>
<dbReference type="AlphaFoldDB" id="A0A1Y1S912"/>
<evidence type="ECO:0000313" key="3">
    <source>
        <dbReference type="Proteomes" id="UP000192639"/>
    </source>
</evidence>
<dbReference type="VEuPathDB" id="MicrosporidiaDB:ECANGB1_1641"/>
<dbReference type="EMBL" id="LWDP01000005">
    <property type="protein sequence ID" value="ORD94963.1"/>
    <property type="molecule type" value="Genomic_DNA"/>
</dbReference>
<dbReference type="CDD" id="cd00519">
    <property type="entry name" value="Lipase_3"/>
    <property type="match status" value="1"/>
</dbReference>
<dbReference type="PANTHER" id="PTHR45856">
    <property type="entry name" value="ALPHA/BETA-HYDROLASES SUPERFAMILY PROTEIN"/>
    <property type="match status" value="1"/>
</dbReference>
<dbReference type="GO" id="GO:0006629">
    <property type="term" value="P:lipid metabolic process"/>
    <property type="evidence" value="ECO:0007669"/>
    <property type="project" value="InterPro"/>
</dbReference>
<comment type="caution">
    <text evidence="2">The sequence shown here is derived from an EMBL/GenBank/DDBJ whole genome shotgun (WGS) entry which is preliminary data.</text>
</comment>
<sequence length="602" mass="68155">MLIHSLICGLVRCSSTHDPFQEQLFDFFVNLNKFHLPDEADEVDFTSGAPGDFDYGLSGIEQDSQSSFDSYSGTTSETKIKRPRRFTVEIEITPFSWGYISNRNWCISARSNEYKKKLAYTFGSGNFVFSLTKEELEGGSVILETTNMFKTYYGEFLFRDGQNQLSLKKVDDPEYSYEMSYTVKISKRRIVHLKKKSAMIVKTIKAYTESIANMVTEKHETGVSESSMDVLSYTGSDKQGLFSNTLAIRRSVLVIIQSRSILSIIPFMRKVKVISGLYEQEYKENVNRLNGYEILNKEDEDINTLKMAKYASAAYKLEKYPEENVNLLIAENTKAEDAVDAICLEAKCNRSQLLMANTSGDSYIGFILVEHSPDTLVLAFKGTGRMDEIANDMNIEYISSPYGDFYTHQGFLKYQSVFESIWMAAILEYAKKYKNIVITGHSLGGSVAQLCYVSMVEQNILGERGLKQTGISCVSFSPAPTVDREWANKQQGYNMVSWVYENDVVPQASKGSAIFLKVCVDELGRSLNEQSKKHLLEKCRGIRNNFNEKINPLFHPGRVYHLANDEEVLKTKQLGLDDLIEIKLLSSSISDHGITNFTTIEL</sequence>
<accession>A0A1Y1S912</accession>
<feature type="domain" description="Fungal lipase-type" evidence="1">
    <location>
        <begin position="377"/>
        <end position="509"/>
    </location>
</feature>
<dbReference type="Proteomes" id="UP000192639">
    <property type="component" value="Unassembled WGS sequence"/>
</dbReference>
<dbReference type="Gene3D" id="3.40.50.1820">
    <property type="entry name" value="alpha/beta hydrolase"/>
    <property type="match status" value="1"/>
</dbReference>
<dbReference type="Pfam" id="PF01764">
    <property type="entry name" value="Lipase_3"/>
    <property type="match status" value="1"/>
</dbReference>
<evidence type="ECO:0000259" key="1">
    <source>
        <dbReference type="Pfam" id="PF01764"/>
    </source>
</evidence>
<name>A0A1Y1S912_9MICR</name>